<evidence type="ECO:0000313" key="2">
    <source>
        <dbReference type="Proteomes" id="UP000319848"/>
    </source>
</evidence>
<accession>A0A562LX47</accession>
<comment type="caution">
    <text evidence="1">The sequence shown here is derived from an EMBL/GenBank/DDBJ whole genome shotgun (WGS) entry which is preliminary data.</text>
</comment>
<dbReference type="OrthoDB" id="10011111at2"/>
<protein>
    <recommendedName>
        <fullName evidence="3">Lipoprotein</fullName>
    </recommendedName>
</protein>
<organism evidence="1 2">
    <name type="scientific">Flavobacterium cauense R2A-7</name>
    <dbReference type="NCBI Taxonomy" id="1341154"/>
    <lineage>
        <taxon>Bacteria</taxon>
        <taxon>Pseudomonadati</taxon>
        <taxon>Bacteroidota</taxon>
        <taxon>Flavobacteriia</taxon>
        <taxon>Flavobacteriales</taxon>
        <taxon>Flavobacteriaceae</taxon>
        <taxon>Flavobacterium</taxon>
    </lineage>
</organism>
<proteinExistence type="predicted"/>
<gene>
    <name evidence="1" type="ORF">IP98_01806</name>
</gene>
<name>A0A562LX47_9FLAO</name>
<dbReference type="RefSeq" id="WP_035117436.1">
    <property type="nucleotide sequence ID" value="NZ_AVBI01000012.1"/>
</dbReference>
<dbReference type="Proteomes" id="UP000319848">
    <property type="component" value="Unassembled WGS sequence"/>
</dbReference>
<evidence type="ECO:0008006" key="3">
    <source>
        <dbReference type="Google" id="ProtNLM"/>
    </source>
</evidence>
<dbReference type="PROSITE" id="PS51257">
    <property type="entry name" value="PROKAR_LIPOPROTEIN"/>
    <property type="match status" value="1"/>
</dbReference>
<dbReference type="AlphaFoldDB" id="A0A562LX47"/>
<sequence>MKKILFIAVTAFFFSCSNDSGFESKIDTLNLSDVTSKRLPCPPGTSESWSYDFDYVALHRASTDCTSRFSFCIHGEWVRDCLPYFNGKVSNYDAVTNKVSVVAVVLDDNRLELHFPIEIMSLPTFSKNDFDTFGFDSDYKIDDEVIIKTGEYLPKYTKEEIIVTVDLL</sequence>
<dbReference type="EMBL" id="VLKQ01000007">
    <property type="protein sequence ID" value="TWI12231.1"/>
    <property type="molecule type" value="Genomic_DNA"/>
</dbReference>
<evidence type="ECO:0000313" key="1">
    <source>
        <dbReference type="EMBL" id="TWI12231.1"/>
    </source>
</evidence>
<keyword evidence="2" id="KW-1185">Reference proteome</keyword>
<reference evidence="1 2" key="1">
    <citation type="journal article" date="2015" name="Stand. Genomic Sci.">
        <title>Genomic Encyclopedia of Bacterial and Archaeal Type Strains, Phase III: the genomes of soil and plant-associated and newly described type strains.</title>
        <authorList>
            <person name="Whitman W.B."/>
            <person name="Woyke T."/>
            <person name="Klenk H.P."/>
            <person name="Zhou Y."/>
            <person name="Lilburn T.G."/>
            <person name="Beck B.J."/>
            <person name="De Vos P."/>
            <person name="Vandamme P."/>
            <person name="Eisen J.A."/>
            <person name="Garrity G."/>
            <person name="Hugenholtz P."/>
            <person name="Kyrpides N.C."/>
        </authorList>
    </citation>
    <scope>NUCLEOTIDE SEQUENCE [LARGE SCALE GENOMIC DNA]</scope>
    <source>
        <strain evidence="1 2">CGMCC 1.7270</strain>
    </source>
</reference>